<feature type="region of interest" description="Disordered" evidence="1">
    <location>
        <begin position="54"/>
        <end position="80"/>
    </location>
</feature>
<reference evidence="3" key="1">
    <citation type="journal article" date="2015" name="Genome Announc.">
        <title>Genome sequence of the AIDS-associated pathogen Penicillium marneffei (ATCC18224) and its near taxonomic relative Talaromyces stipitatus (ATCC10500).</title>
        <authorList>
            <person name="Nierman W.C."/>
            <person name="Fedorova-Abrams N.D."/>
            <person name="Andrianopoulos A."/>
        </authorList>
    </citation>
    <scope>NUCLEOTIDE SEQUENCE [LARGE SCALE GENOMIC DNA]</scope>
    <source>
        <strain evidence="3">ATCC 18224 / CBS 334.59 / QM 7333</strain>
    </source>
</reference>
<gene>
    <name evidence="2" type="ORF">PMAA_012320</name>
</gene>
<proteinExistence type="predicted"/>
<accession>B6QVF7</accession>
<sequence>MLSRCLLDTIYICASQPWLPHNLKAMMANAGLCEVYAAGGSVSSIPYPEWQNGKMQPASPAATKDHALQPVAPTPKYVEL</sequence>
<evidence type="ECO:0000256" key="1">
    <source>
        <dbReference type="SAM" id="MobiDB-lite"/>
    </source>
</evidence>
<evidence type="ECO:0000313" key="3">
    <source>
        <dbReference type="Proteomes" id="UP000001294"/>
    </source>
</evidence>
<keyword evidence="3" id="KW-1185">Reference proteome</keyword>
<protein>
    <submittedName>
        <fullName evidence="2">Uncharacterized protein</fullName>
    </submittedName>
</protein>
<evidence type="ECO:0000313" key="2">
    <source>
        <dbReference type="EMBL" id="EEA18962.1"/>
    </source>
</evidence>
<dbReference type="HOGENOM" id="CLU_2590515_0_0_1"/>
<name>B6QVF7_TALMQ</name>
<dbReference type="AlphaFoldDB" id="B6QVF7"/>
<dbReference type="EMBL" id="DS995906">
    <property type="protein sequence ID" value="EEA18962.1"/>
    <property type="molecule type" value="Genomic_DNA"/>
</dbReference>
<dbReference type="Proteomes" id="UP000001294">
    <property type="component" value="Unassembled WGS sequence"/>
</dbReference>
<dbReference type="VEuPathDB" id="FungiDB:PMAA_012320"/>
<organism evidence="2 3">
    <name type="scientific">Talaromyces marneffei (strain ATCC 18224 / CBS 334.59 / QM 7333)</name>
    <name type="common">Penicillium marneffei</name>
    <dbReference type="NCBI Taxonomy" id="441960"/>
    <lineage>
        <taxon>Eukaryota</taxon>
        <taxon>Fungi</taxon>
        <taxon>Dikarya</taxon>
        <taxon>Ascomycota</taxon>
        <taxon>Pezizomycotina</taxon>
        <taxon>Eurotiomycetes</taxon>
        <taxon>Eurotiomycetidae</taxon>
        <taxon>Eurotiales</taxon>
        <taxon>Trichocomaceae</taxon>
        <taxon>Talaromyces</taxon>
        <taxon>Talaromyces sect. Talaromyces</taxon>
    </lineage>
</organism>